<evidence type="ECO:0000313" key="3">
    <source>
        <dbReference type="Proteomes" id="UP001266305"/>
    </source>
</evidence>
<gene>
    <name evidence="2" type="ORF">P7K49_010755</name>
</gene>
<evidence type="ECO:0000256" key="1">
    <source>
        <dbReference type="SAM" id="MobiDB-lite"/>
    </source>
</evidence>
<comment type="caution">
    <text evidence="2">The sequence shown here is derived from an EMBL/GenBank/DDBJ whole genome shotgun (WGS) entry which is preliminary data.</text>
</comment>
<accession>A0ABQ9VQ34</accession>
<reference evidence="2 3" key="1">
    <citation type="submission" date="2023-05" db="EMBL/GenBank/DDBJ databases">
        <title>B98-5 Cell Line De Novo Hybrid Assembly: An Optical Mapping Approach.</title>
        <authorList>
            <person name="Kananen K."/>
            <person name="Auerbach J.A."/>
            <person name="Kautto E."/>
            <person name="Blachly J.S."/>
        </authorList>
    </citation>
    <scope>NUCLEOTIDE SEQUENCE [LARGE SCALE GENOMIC DNA]</scope>
    <source>
        <strain evidence="2">B95-8</strain>
        <tissue evidence="2">Cell line</tissue>
    </source>
</reference>
<feature type="compositionally biased region" description="Basic residues" evidence="1">
    <location>
        <begin position="1"/>
        <end position="10"/>
    </location>
</feature>
<dbReference type="PANTHER" id="PTHR23045:SF9">
    <property type="entry name" value="LEUCINE RICH REPEAT CONTAINING 37A-RELATED"/>
    <property type="match status" value="1"/>
</dbReference>
<keyword evidence="3" id="KW-1185">Reference proteome</keyword>
<sequence>MKVLQARKKHTSTELTIEPETPSDSNSINLSGFGSEQLDINDESDVISALNYILPYFSAGNLDDEKSLAKIQSIEKSLQRANRVLMGPGSIQKRHFKEVGKQSIRREQSAQAFVENTAKGKRPGSAAPRELEQPHLVQGPEKLVGNTIYTKPLFTQEHKTVVSSLLKLFSMDGPSASTSAKAQPEIKKS</sequence>
<dbReference type="PANTHER" id="PTHR23045">
    <property type="entry name" value="LEUCINE-RICH REPEAT-CONTAINING PROTEIN 37A"/>
    <property type="match status" value="1"/>
</dbReference>
<organism evidence="2 3">
    <name type="scientific">Saguinus oedipus</name>
    <name type="common">Cotton-top tamarin</name>
    <name type="synonym">Oedipomidas oedipus</name>
    <dbReference type="NCBI Taxonomy" id="9490"/>
    <lineage>
        <taxon>Eukaryota</taxon>
        <taxon>Metazoa</taxon>
        <taxon>Chordata</taxon>
        <taxon>Craniata</taxon>
        <taxon>Vertebrata</taxon>
        <taxon>Euteleostomi</taxon>
        <taxon>Mammalia</taxon>
        <taxon>Eutheria</taxon>
        <taxon>Euarchontoglires</taxon>
        <taxon>Primates</taxon>
        <taxon>Haplorrhini</taxon>
        <taxon>Platyrrhini</taxon>
        <taxon>Cebidae</taxon>
        <taxon>Callitrichinae</taxon>
        <taxon>Saguinus</taxon>
    </lineage>
</organism>
<evidence type="ECO:0000313" key="2">
    <source>
        <dbReference type="EMBL" id="KAK2111009.1"/>
    </source>
</evidence>
<feature type="region of interest" description="Disordered" evidence="1">
    <location>
        <begin position="116"/>
        <end position="137"/>
    </location>
</feature>
<protein>
    <submittedName>
        <fullName evidence="2">Uncharacterized protein</fullName>
    </submittedName>
</protein>
<proteinExistence type="predicted"/>
<name>A0ABQ9VQ34_SAGOE</name>
<feature type="region of interest" description="Disordered" evidence="1">
    <location>
        <begin position="1"/>
        <end position="30"/>
    </location>
</feature>
<dbReference type="EMBL" id="JASSZA010000005">
    <property type="protein sequence ID" value="KAK2111009.1"/>
    <property type="molecule type" value="Genomic_DNA"/>
</dbReference>
<dbReference type="InterPro" id="IPR015753">
    <property type="entry name" value="LRRC37"/>
</dbReference>
<dbReference type="Proteomes" id="UP001266305">
    <property type="component" value="Unassembled WGS sequence"/>
</dbReference>